<dbReference type="EMBL" id="BKCJ010008147">
    <property type="protein sequence ID" value="GEU80803.1"/>
    <property type="molecule type" value="Genomic_DNA"/>
</dbReference>
<evidence type="ECO:0000256" key="1">
    <source>
        <dbReference type="SAM" id="MobiDB-lite"/>
    </source>
</evidence>
<reference evidence="3" key="1">
    <citation type="journal article" date="2019" name="Sci. Rep.">
        <title>Draft genome of Tanacetum cinerariifolium, the natural source of mosquito coil.</title>
        <authorList>
            <person name="Yamashiro T."/>
            <person name="Shiraishi A."/>
            <person name="Satake H."/>
            <person name="Nakayama K."/>
        </authorList>
    </citation>
    <scope>NUCLEOTIDE SEQUENCE</scope>
</reference>
<proteinExistence type="predicted"/>
<feature type="domain" description="Reverse transcriptase Ty1/copia-type" evidence="2">
    <location>
        <begin position="62"/>
        <end position="120"/>
    </location>
</feature>
<evidence type="ECO:0000259" key="2">
    <source>
        <dbReference type="Pfam" id="PF07727"/>
    </source>
</evidence>
<protein>
    <submittedName>
        <fullName evidence="3">Putative ribonuclease H-like domain-containing protein</fullName>
    </submittedName>
</protein>
<dbReference type="Pfam" id="PF07727">
    <property type="entry name" value="RVT_2"/>
    <property type="match status" value="1"/>
</dbReference>
<comment type="caution">
    <text evidence="3">The sequence shown here is derived from an EMBL/GenBank/DDBJ whole genome shotgun (WGS) entry which is preliminary data.</text>
</comment>
<gene>
    <name evidence="3" type="ORF">Tci_052781</name>
</gene>
<organism evidence="3">
    <name type="scientific">Tanacetum cinerariifolium</name>
    <name type="common">Dalmatian daisy</name>
    <name type="synonym">Chrysanthemum cinerariifolium</name>
    <dbReference type="NCBI Taxonomy" id="118510"/>
    <lineage>
        <taxon>Eukaryota</taxon>
        <taxon>Viridiplantae</taxon>
        <taxon>Streptophyta</taxon>
        <taxon>Embryophyta</taxon>
        <taxon>Tracheophyta</taxon>
        <taxon>Spermatophyta</taxon>
        <taxon>Magnoliopsida</taxon>
        <taxon>eudicotyledons</taxon>
        <taxon>Gunneridae</taxon>
        <taxon>Pentapetalae</taxon>
        <taxon>asterids</taxon>
        <taxon>campanulids</taxon>
        <taxon>Asterales</taxon>
        <taxon>Asteraceae</taxon>
        <taxon>Asteroideae</taxon>
        <taxon>Anthemideae</taxon>
        <taxon>Anthemidinae</taxon>
        <taxon>Tanacetum</taxon>
    </lineage>
</organism>
<name>A0A6L2N3W6_TANCI</name>
<dbReference type="AlphaFoldDB" id="A0A6L2N3W6"/>
<sequence length="450" mass="50573">MVKEQGGLTQINNDEFYTCMFACFLSQEEPKRVHQAFKDPSWIEAMQEELLQFKFVKGLGTMDLPKGKRAIDSIWFFRNKKDKRGKVIKNKARLVAQGHTQEEGIDYEEVFAPVARIEAISQDKYVAEILRKFGLKDGKSASTPIDTEKPLLKDPDDEDVDIHTYRQFTSIISFMSSFHDMTNAASAPMVLLCEFHQVRALFNKDIPFGRPYRTHLNGSRKLLTARKRVRPFLAHRHAWRLVSHHSSNCHSSLNPSSSSSSSDSSSDTSSGSSSDSLLDSSLVHSSGCDTSDSSLPSYEPSRKRCRSPITLVPSSTHISRLIAPTPTNFLLPRKRFRDSYSPEDSRDEHMKIGTVDADLGISDEVGAHIKDGIGIGVKVVFSDIREDVEDFEAETNAGADGAVEITYETLGDLVQRFHDHAEEIPVHCIQDNLRLRGTLKREKARADRVQ</sequence>
<evidence type="ECO:0000313" key="3">
    <source>
        <dbReference type="EMBL" id="GEU80803.1"/>
    </source>
</evidence>
<dbReference type="InterPro" id="IPR013103">
    <property type="entry name" value="RVT_2"/>
</dbReference>
<feature type="compositionally biased region" description="Low complexity" evidence="1">
    <location>
        <begin position="246"/>
        <end position="286"/>
    </location>
</feature>
<accession>A0A6L2N3W6</accession>
<feature type="region of interest" description="Disordered" evidence="1">
    <location>
        <begin position="246"/>
        <end position="306"/>
    </location>
</feature>
<feature type="compositionally biased region" description="Polar residues" evidence="1">
    <location>
        <begin position="287"/>
        <end position="296"/>
    </location>
</feature>